<dbReference type="InterPro" id="IPR036291">
    <property type="entry name" value="NAD(P)-bd_dom_sf"/>
</dbReference>
<dbReference type="EC" id="1.1.1.100" evidence="2"/>
<dbReference type="PROSITE" id="PS00061">
    <property type="entry name" value="ADH_SHORT"/>
    <property type="match status" value="1"/>
</dbReference>
<evidence type="ECO:0000313" key="2">
    <source>
        <dbReference type="EMBL" id="KIZ03766.1"/>
    </source>
</evidence>
<evidence type="ECO:0000313" key="3">
    <source>
        <dbReference type="Proteomes" id="UP000054498"/>
    </source>
</evidence>
<dbReference type="PANTHER" id="PTHR42760">
    <property type="entry name" value="SHORT-CHAIN DEHYDROGENASES/REDUCTASES FAMILY MEMBER"/>
    <property type="match status" value="1"/>
</dbReference>
<sequence length="209" mass="22017">MTKVEGLGRSALPLSMDVRDRGSVDDAMREVERVYGGLDVLVANAGILGLMQPPEELDEENYKNVFAVNVDGVLHATRAAYPLLKKSGCGKIVITSSVAGLTGYGPQLAYCASKGAVIPLAKSLALAWAKDGINVNVVLPGAVNTPFTTRILDDPHKLSYILNRIPLGRLAEPEDIVGPILFLSSHAADYCTGSLLVVDGGGTSRAMAQ</sequence>
<keyword evidence="3" id="KW-1185">Reference proteome</keyword>
<comment type="similarity">
    <text evidence="1">Belongs to the short-chain dehydrogenases/reductases (SDR) family.</text>
</comment>
<dbReference type="GeneID" id="25737069"/>
<dbReference type="FunFam" id="3.40.50.720:FF:000084">
    <property type="entry name" value="Short-chain dehydrogenase reductase"/>
    <property type="match status" value="1"/>
</dbReference>
<dbReference type="PRINTS" id="PR00081">
    <property type="entry name" value="GDHRDH"/>
</dbReference>
<dbReference type="KEGG" id="mng:MNEG_4191"/>
<evidence type="ECO:0000256" key="1">
    <source>
        <dbReference type="ARBA" id="ARBA00006484"/>
    </source>
</evidence>
<dbReference type="RefSeq" id="XP_013902785.1">
    <property type="nucleotide sequence ID" value="XM_014047331.1"/>
</dbReference>
<organism evidence="2 3">
    <name type="scientific">Monoraphidium neglectum</name>
    <dbReference type="NCBI Taxonomy" id="145388"/>
    <lineage>
        <taxon>Eukaryota</taxon>
        <taxon>Viridiplantae</taxon>
        <taxon>Chlorophyta</taxon>
        <taxon>core chlorophytes</taxon>
        <taxon>Chlorophyceae</taxon>
        <taxon>CS clade</taxon>
        <taxon>Sphaeropleales</taxon>
        <taxon>Selenastraceae</taxon>
        <taxon>Monoraphidium</taxon>
    </lineage>
</organism>
<dbReference type="AlphaFoldDB" id="A0A0D2NF54"/>
<dbReference type="InterPro" id="IPR020904">
    <property type="entry name" value="Sc_DH/Rdtase_CS"/>
</dbReference>
<dbReference type="Gene3D" id="3.40.50.720">
    <property type="entry name" value="NAD(P)-binding Rossmann-like Domain"/>
    <property type="match status" value="1"/>
</dbReference>
<gene>
    <name evidence="2" type="ORF">MNEG_4191</name>
</gene>
<keyword evidence="2" id="KW-0560">Oxidoreductase</keyword>
<dbReference type="Pfam" id="PF13561">
    <property type="entry name" value="adh_short_C2"/>
    <property type="match status" value="1"/>
</dbReference>
<dbReference type="PRINTS" id="PR00080">
    <property type="entry name" value="SDRFAMILY"/>
</dbReference>
<dbReference type="InterPro" id="IPR002347">
    <property type="entry name" value="SDR_fam"/>
</dbReference>
<name>A0A0D2NF54_9CHLO</name>
<reference evidence="2 3" key="1">
    <citation type="journal article" date="2013" name="BMC Genomics">
        <title>Reconstruction of the lipid metabolism for the microalga Monoraphidium neglectum from its genome sequence reveals characteristics suitable for biofuel production.</title>
        <authorList>
            <person name="Bogen C."/>
            <person name="Al-Dilaimi A."/>
            <person name="Albersmeier A."/>
            <person name="Wichmann J."/>
            <person name="Grundmann M."/>
            <person name="Rupp O."/>
            <person name="Lauersen K.J."/>
            <person name="Blifernez-Klassen O."/>
            <person name="Kalinowski J."/>
            <person name="Goesmann A."/>
            <person name="Mussgnug J.H."/>
            <person name="Kruse O."/>
        </authorList>
    </citation>
    <scope>NUCLEOTIDE SEQUENCE [LARGE SCALE GENOMIC DNA]</scope>
    <source>
        <strain evidence="2 3">SAG 48.87</strain>
    </source>
</reference>
<dbReference type="CDD" id="cd05233">
    <property type="entry name" value="SDR_c"/>
    <property type="match status" value="1"/>
</dbReference>
<dbReference type="STRING" id="145388.A0A0D2NF54"/>
<accession>A0A0D2NF54</accession>
<dbReference type="Proteomes" id="UP000054498">
    <property type="component" value="Unassembled WGS sequence"/>
</dbReference>
<dbReference type="SUPFAM" id="SSF51735">
    <property type="entry name" value="NAD(P)-binding Rossmann-fold domains"/>
    <property type="match status" value="1"/>
</dbReference>
<protein>
    <submittedName>
        <fullName evidence="2">Short-chain dehydrogenase/reductase SDR</fullName>
        <ecNumber evidence="2">1.1.1.100</ecNumber>
    </submittedName>
</protein>
<proteinExistence type="inferred from homology"/>
<dbReference type="EMBL" id="KK100787">
    <property type="protein sequence ID" value="KIZ03766.1"/>
    <property type="molecule type" value="Genomic_DNA"/>
</dbReference>
<dbReference type="GO" id="GO:0004316">
    <property type="term" value="F:3-oxoacyl-[acyl-carrier-protein] reductase (NADPH) activity"/>
    <property type="evidence" value="ECO:0007669"/>
    <property type="project" value="UniProtKB-EC"/>
</dbReference>
<dbReference type="OrthoDB" id="294295at2759"/>